<dbReference type="STRING" id="1776384.GCA_900086585_01959"/>
<dbReference type="AlphaFoldDB" id="A0A415DYL2"/>
<gene>
    <name evidence="2" type="ORF">DW099_13925</name>
</gene>
<protein>
    <submittedName>
        <fullName evidence="2">Uncharacterized protein</fullName>
    </submittedName>
</protein>
<name>A0A415DYL2_9FIRM</name>
<feature type="region of interest" description="Disordered" evidence="1">
    <location>
        <begin position="36"/>
        <end position="60"/>
    </location>
</feature>
<accession>A0A415DYL2</accession>
<dbReference type="EMBL" id="QRMS01000004">
    <property type="protein sequence ID" value="RHJ85938.1"/>
    <property type="molecule type" value="Genomic_DNA"/>
</dbReference>
<reference evidence="2 3" key="1">
    <citation type="submission" date="2018-08" db="EMBL/GenBank/DDBJ databases">
        <title>A genome reference for cultivated species of the human gut microbiota.</title>
        <authorList>
            <person name="Zou Y."/>
            <person name="Xue W."/>
            <person name="Luo G."/>
        </authorList>
    </citation>
    <scope>NUCLEOTIDE SEQUENCE [LARGE SCALE GENOMIC DNA]</scope>
    <source>
        <strain evidence="2 3">AM07-24</strain>
    </source>
</reference>
<feature type="compositionally biased region" description="Polar residues" evidence="1">
    <location>
        <begin position="37"/>
        <end position="47"/>
    </location>
</feature>
<organism evidence="2 3">
    <name type="scientific">Emergencia timonensis</name>
    <dbReference type="NCBI Taxonomy" id="1776384"/>
    <lineage>
        <taxon>Bacteria</taxon>
        <taxon>Bacillati</taxon>
        <taxon>Bacillota</taxon>
        <taxon>Clostridia</taxon>
        <taxon>Peptostreptococcales</taxon>
        <taxon>Anaerovoracaceae</taxon>
        <taxon>Emergencia</taxon>
    </lineage>
</organism>
<dbReference type="GeneID" id="83004319"/>
<proteinExistence type="predicted"/>
<dbReference type="RefSeq" id="WP_067537222.1">
    <property type="nucleotide sequence ID" value="NZ_AP025567.1"/>
</dbReference>
<evidence type="ECO:0000313" key="2">
    <source>
        <dbReference type="EMBL" id="RHJ85938.1"/>
    </source>
</evidence>
<evidence type="ECO:0000256" key="1">
    <source>
        <dbReference type="SAM" id="MobiDB-lite"/>
    </source>
</evidence>
<comment type="caution">
    <text evidence="2">The sequence shown here is derived from an EMBL/GenBank/DDBJ whole genome shotgun (WGS) entry which is preliminary data.</text>
</comment>
<sequence length="60" mass="6855">MKRGGYREKLLLAIDGSARSMKAAEQVNAILKHGWNRGTSKKPTMTSMHMKPLNYKYTEE</sequence>
<dbReference type="Proteomes" id="UP000284841">
    <property type="component" value="Unassembled WGS sequence"/>
</dbReference>
<evidence type="ECO:0000313" key="3">
    <source>
        <dbReference type="Proteomes" id="UP000284841"/>
    </source>
</evidence>
<keyword evidence="3" id="KW-1185">Reference proteome</keyword>